<evidence type="ECO:0000313" key="5">
    <source>
        <dbReference type="EMBL" id="GAA3529322.1"/>
    </source>
</evidence>
<name>A0ABP6V5H6_9PSEU</name>
<dbReference type="Proteomes" id="UP001500689">
    <property type="component" value="Unassembled WGS sequence"/>
</dbReference>
<sequence length="260" mass="28944">MVQVITASQPEWIAPFTGLEPRQFRKLVRLVAKRGGDEIADGRPGRQRALPLTDRVLLVAPYWRTNLTMRQIGPLFGVSHSAAHRVIDTIGPLLALAPVRKRRIDAVAIVDGTLVPTRDHRLATPSKNYRYSTNVQVAIDADTRLVIATGAPQPGSRNDCTIYRDSGIAKQLADRRVMADGGYQGNPDVVMPYRKPRDSSGLPEWKENLNTTHRKIRARVEHVLARMKNFKILRDHRRAANTLADTVSGIAHLHNIILAG</sequence>
<dbReference type="InterPro" id="IPR027805">
    <property type="entry name" value="Transposase_HTH_dom"/>
</dbReference>
<dbReference type="EMBL" id="BAAAZN010000002">
    <property type="protein sequence ID" value="GAA3529322.1"/>
    <property type="molecule type" value="Genomic_DNA"/>
</dbReference>
<keyword evidence="6" id="KW-1185">Reference proteome</keyword>
<gene>
    <name evidence="5" type="ORF">GCM10022222_10360</name>
</gene>
<evidence type="ECO:0000259" key="4">
    <source>
        <dbReference type="Pfam" id="PF13613"/>
    </source>
</evidence>
<feature type="domain" description="Transposase Helix-turn-helix" evidence="4">
    <location>
        <begin position="49"/>
        <end position="96"/>
    </location>
</feature>
<evidence type="ECO:0000313" key="6">
    <source>
        <dbReference type="Proteomes" id="UP001500689"/>
    </source>
</evidence>
<proteinExistence type="predicted"/>
<protein>
    <recommendedName>
        <fullName evidence="7">Helix-turn-helix of DDE superfamily endonuclease</fullName>
    </recommendedName>
</protein>
<reference evidence="6" key="1">
    <citation type="journal article" date="2019" name="Int. J. Syst. Evol. Microbiol.">
        <title>The Global Catalogue of Microorganisms (GCM) 10K type strain sequencing project: providing services to taxonomists for standard genome sequencing and annotation.</title>
        <authorList>
            <consortium name="The Broad Institute Genomics Platform"/>
            <consortium name="The Broad Institute Genome Sequencing Center for Infectious Disease"/>
            <person name="Wu L."/>
            <person name="Ma J."/>
        </authorList>
    </citation>
    <scope>NUCLEOTIDE SEQUENCE [LARGE SCALE GENOMIC DNA]</scope>
    <source>
        <strain evidence="6">JCM 16898</strain>
    </source>
</reference>
<dbReference type="InterPro" id="IPR027806">
    <property type="entry name" value="HARBI1_dom"/>
</dbReference>
<evidence type="ECO:0000259" key="3">
    <source>
        <dbReference type="Pfam" id="PF13359"/>
    </source>
</evidence>
<comment type="caution">
    <text evidence="5">The sequence shown here is derived from an EMBL/GenBank/DDBJ whole genome shotgun (WGS) entry which is preliminary data.</text>
</comment>
<organism evidence="5 6">
    <name type="scientific">Amycolatopsis ultiminotia</name>
    <dbReference type="NCBI Taxonomy" id="543629"/>
    <lineage>
        <taxon>Bacteria</taxon>
        <taxon>Bacillati</taxon>
        <taxon>Actinomycetota</taxon>
        <taxon>Actinomycetes</taxon>
        <taxon>Pseudonocardiales</taxon>
        <taxon>Pseudonocardiaceae</taxon>
        <taxon>Amycolatopsis</taxon>
    </lineage>
</organism>
<keyword evidence="2" id="KW-0479">Metal-binding</keyword>
<feature type="domain" description="DDE Tnp4" evidence="3">
    <location>
        <begin position="125"/>
        <end position="255"/>
    </location>
</feature>
<evidence type="ECO:0000256" key="2">
    <source>
        <dbReference type="ARBA" id="ARBA00022723"/>
    </source>
</evidence>
<evidence type="ECO:0008006" key="7">
    <source>
        <dbReference type="Google" id="ProtNLM"/>
    </source>
</evidence>
<dbReference type="Pfam" id="PF13359">
    <property type="entry name" value="DDE_Tnp_4"/>
    <property type="match status" value="1"/>
</dbReference>
<accession>A0ABP6V5H6</accession>
<evidence type="ECO:0000256" key="1">
    <source>
        <dbReference type="ARBA" id="ARBA00001968"/>
    </source>
</evidence>
<comment type="cofactor">
    <cofactor evidence="1">
        <name>a divalent metal cation</name>
        <dbReference type="ChEBI" id="CHEBI:60240"/>
    </cofactor>
</comment>
<dbReference type="Pfam" id="PF13613">
    <property type="entry name" value="HTH_Tnp_4"/>
    <property type="match status" value="1"/>
</dbReference>